<dbReference type="EMBL" id="SNRY01001195">
    <property type="protein sequence ID" value="KAA6332780.1"/>
    <property type="molecule type" value="Genomic_DNA"/>
</dbReference>
<feature type="domain" description="Winged helix-turn helix" evidence="2">
    <location>
        <begin position="3"/>
        <end position="42"/>
    </location>
</feature>
<name>A0A5J4RI02_9ZZZZ</name>
<comment type="caution">
    <text evidence="3">The sequence shown here is derived from an EMBL/GenBank/DDBJ whole genome shotgun (WGS) entry which is preliminary data.</text>
</comment>
<evidence type="ECO:0000256" key="1">
    <source>
        <dbReference type="SAM" id="MobiDB-lite"/>
    </source>
</evidence>
<protein>
    <recommendedName>
        <fullName evidence="2">Winged helix-turn helix domain-containing protein</fullName>
    </recommendedName>
</protein>
<proteinExistence type="predicted"/>
<accession>A0A5J4RI02</accession>
<evidence type="ECO:0000259" key="2">
    <source>
        <dbReference type="Pfam" id="PF13592"/>
    </source>
</evidence>
<dbReference type="InterPro" id="IPR025959">
    <property type="entry name" value="Winged_HTH_dom"/>
</dbReference>
<gene>
    <name evidence="3" type="ORF">EZS27_018738</name>
</gene>
<evidence type="ECO:0000313" key="3">
    <source>
        <dbReference type="EMBL" id="KAA6332780.1"/>
    </source>
</evidence>
<dbReference type="Pfam" id="PF13592">
    <property type="entry name" value="HTH_33"/>
    <property type="match status" value="1"/>
</dbReference>
<organism evidence="3">
    <name type="scientific">termite gut metagenome</name>
    <dbReference type="NCBI Taxonomy" id="433724"/>
    <lineage>
        <taxon>unclassified sequences</taxon>
        <taxon>metagenomes</taxon>
        <taxon>organismal metagenomes</taxon>
    </lineage>
</organism>
<dbReference type="AlphaFoldDB" id="A0A5J4RI02"/>
<reference evidence="3" key="1">
    <citation type="submission" date="2019-03" db="EMBL/GenBank/DDBJ databases">
        <title>Single cell metagenomics reveals metabolic interactions within the superorganism composed of flagellate Streblomastix strix and complex community of Bacteroidetes bacteria on its surface.</title>
        <authorList>
            <person name="Treitli S.C."/>
            <person name="Kolisko M."/>
            <person name="Husnik F."/>
            <person name="Keeling P."/>
            <person name="Hampl V."/>
        </authorList>
    </citation>
    <scope>NUCLEOTIDE SEQUENCE</scope>
    <source>
        <strain evidence="3">STM</strain>
    </source>
</reference>
<sequence>MLILYIEKTFGVSYKPAQIYNLLHKLGFTFQRGRAVYSECEEREEKVQAIKKLQESPPESVVVFENEASLSNMATVFCKWAVRKQQPRISILQRGKERKTISGCVSPIFFSSYADYGYLHSVSDIVPASPMRRKEAPNACSSHLHHDAQPDPFEPPGAEVRAPFARFRQ</sequence>
<feature type="region of interest" description="Disordered" evidence="1">
    <location>
        <begin position="134"/>
        <end position="162"/>
    </location>
</feature>